<reference evidence="1 2" key="1">
    <citation type="submission" date="2012-08" db="EMBL/GenBank/DDBJ databases">
        <title>Whole genome shotgun sequence of Gordonia rhizosphera NBRC 16068.</title>
        <authorList>
            <person name="Takarada H."/>
            <person name="Isaki S."/>
            <person name="Hosoyama A."/>
            <person name="Tsuchikane K."/>
            <person name="Katsumata H."/>
            <person name="Baba S."/>
            <person name="Ohji S."/>
            <person name="Yamazaki S."/>
            <person name="Fujita N."/>
        </authorList>
    </citation>
    <scope>NUCLEOTIDE SEQUENCE [LARGE SCALE GENOMIC DNA]</scope>
    <source>
        <strain evidence="1 2">NBRC 16068</strain>
    </source>
</reference>
<dbReference type="EMBL" id="BAHC01000077">
    <property type="protein sequence ID" value="GAB89944.1"/>
    <property type="molecule type" value="Genomic_DNA"/>
</dbReference>
<accession>K6WTQ7</accession>
<evidence type="ECO:0000313" key="1">
    <source>
        <dbReference type="EMBL" id="GAB89944.1"/>
    </source>
</evidence>
<gene>
    <name evidence="1" type="primary">opcA</name>
    <name evidence="1" type="ORF">GORHZ_077_00040</name>
</gene>
<comment type="caution">
    <text evidence="1">The sequence shown here is derived from an EMBL/GenBank/DDBJ whole genome shotgun (WGS) entry which is preliminary data.</text>
</comment>
<proteinExistence type="predicted"/>
<name>K6WTQ7_9ACTN</name>
<sequence length="36" mass="3820">MILEMSDTSTTDVAKKIVEVRESGGAISLGRVLTLV</sequence>
<organism evidence="1 2">
    <name type="scientific">Gordonia rhizosphera NBRC 16068</name>
    <dbReference type="NCBI Taxonomy" id="1108045"/>
    <lineage>
        <taxon>Bacteria</taxon>
        <taxon>Bacillati</taxon>
        <taxon>Actinomycetota</taxon>
        <taxon>Actinomycetes</taxon>
        <taxon>Mycobacteriales</taxon>
        <taxon>Gordoniaceae</taxon>
        <taxon>Gordonia</taxon>
    </lineage>
</organism>
<protein>
    <submittedName>
        <fullName evidence="1">Putative OxPP cycle protein OpcA</fullName>
    </submittedName>
</protein>
<dbReference type="AlphaFoldDB" id="K6WTQ7"/>
<feature type="non-terminal residue" evidence="1">
    <location>
        <position position="36"/>
    </location>
</feature>
<dbReference type="STRING" id="1108045.GORHZ_077_00040"/>
<dbReference type="Proteomes" id="UP000008363">
    <property type="component" value="Unassembled WGS sequence"/>
</dbReference>
<keyword evidence="2" id="KW-1185">Reference proteome</keyword>
<evidence type="ECO:0000313" key="2">
    <source>
        <dbReference type="Proteomes" id="UP000008363"/>
    </source>
</evidence>